<organism evidence="2 3">
    <name type="scientific">Zoogloea dura</name>
    <dbReference type="NCBI Taxonomy" id="2728840"/>
    <lineage>
        <taxon>Bacteria</taxon>
        <taxon>Pseudomonadati</taxon>
        <taxon>Pseudomonadota</taxon>
        <taxon>Betaproteobacteria</taxon>
        <taxon>Rhodocyclales</taxon>
        <taxon>Zoogloeaceae</taxon>
        <taxon>Zoogloea</taxon>
    </lineage>
</organism>
<dbReference type="Proteomes" id="UP000580043">
    <property type="component" value="Unassembled WGS sequence"/>
</dbReference>
<sequence length="67" mass="7288">MSTPVERSAPLPDTPGTTPPARPPAGELDAPIRSKELFNNRACVFIEHEGMVYALRATRTGKLILTK</sequence>
<comment type="caution">
    <text evidence="2">The sequence shown here is derived from an EMBL/GenBank/DDBJ whole genome shotgun (WGS) entry which is preliminary data.</text>
</comment>
<name>A0A848G4G6_9RHOO</name>
<dbReference type="EMBL" id="JABBGA010000001">
    <property type="protein sequence ID" value="NML24571.1"/>
    <property type="molecule type" value="Genomic_DNA"/>
</dbReference>
<dbReference type="InterPro" id="IPR019600">
    <property type="entry name" value="Hemin_uptake_protein_HemP"/>
</dbReference>
<accession>A0A848G4G6</accession>
<reference evidence="2 3" key="1">
    <citation type="submission" date="2020-04" db="EMBL/GenBank/DDBJ databases">
        <title>Zoogloea sp. G-4-1-14 isolated from soil.</title>
        <authorList>
            <person name="Dahal R.H."/>
        </authorList>
    </citation>
    <scope>NUCLEOTIDE SEQUENCE [LARGE SCALE GENOMIC DNA]</scope>
    <source>
        <strain evidence="2 3">G-4-1-14</strain>
    </source>
</reference>
<protein>
    <submittedName>
        <fullName evidence="2">Hemin uptake protein HemP</fullName>
    </submittedName>
</protein>
<dbReference type="Gene3D" id="2.10.70.10">
    <property type="entry name" value="Complement Module, domain 1"/>
    <property type="match status" value="1"/>
</dbReference>
<proteinExistence type="predicted"/>
<feature type="region of interest" description="Disordered" evidence="1">
    <location>
        <begin position="1"/>
        <end position="33"/>
    </location>
</feature>
<keyword evidence="3" id="KW-1185">Reference proteome</keyword>
<dbReference type="Pfam" id="PF10636">
    <property type="entry name" value="hemP"/>
    <property type="match status" value="1"/>
</dbReference>
<evidence type="ECO:0000313" key="3">
    <source>
        <dbReference type="Proteomes" id="UP000580043"/>
    </source>
</evidence>
<dbReference type="AlphaFoldDB" id="A0A848G4G6"/>
<gene>
    <name evidence="2" type="ORF">HHL15_02345</name>
</gene>
<evidence type="ECO:0000313" key="2">
    <source>
        <dbReference type="EMBL" id="NML24571.1"/>
    </source>
</evidence>
<evidence type="ECO:0000256" key="1">
    <source>
        <dbReference type="SAM" id="MobiDB-lite"/>
    </source>
</evidence>